<gene>
    <name evidence="1" type="ORF">BJ982_000859</name>
</gene>
<proteinExistence type="predicted"/>
<comment type="caution">
    <text evidence="1">The sequence shown here is derived from an EMBL/GenBank/DDBJ whole genome shotgun (WGS) entry which is preliminary data.</text>
</comment>
<accession>A0A7W7D2V8</accession>
<keyword evidence="2" id="KW-1185">Reference proteome</keyword>
<evidence type="ECO:0000313" key="2">
    <source>
        <dbReference type="Proteomes" id="UP000542210"/>
    </source>
</evidence>
<evidence type="ECO:0000313" key="1">
    <source>
        <dbReference type="EMBL" id="MBB4699315.1"/>
    </source>
</evidence>
<name>A0A7W7D2V8_9ACTN</name>
<dbReference type="Proteomes" id="UP000542210">
    <property type="component" value="Unassembled WGS sequence"/>
</dbReference>
<organism evidence="1 2">
    <name type="scientific">Sphaerisporangium siamense</name>
    <dbReference type="NCBI Taxonomy" id="795645"/>
    <lineage>
        <taxon>Bacteria</taxon>
        <taxon>Bacillati</taxon>
        <taxon>Actinomycetota</taxon>
        <taxon>Actinomycetes</taxon>
        <taxon>Streptosporangiales</taxon>
        <taxon>Streptosporangiaceae</taxon>
        <taxon>Sphaerisporangium</taxon>
    </lineage>
</organism>
<reference evidence="1 2" key="1">
    <citation type="submission" date="2020-08" db="EMBL/GenBank/DDBJ databases">
        <title>Sequencing the genomes of 1000 actinobacteria strains.</title>
        <authorList>
            <person name="Klenk H.-P."/>
        </authorList>
    </citation>
    <scope>NUCLEOTIDE SEQUENCE [LARGE SCALE GENOMIC DNA]</scope>
    <source>
        <strain evidence="1 2">DSM 45784</strain>
    </source>
</reference>
<dbReference type="AlphaFoldDB" id="A0A7W7D2V8"/>
<dbReference type="RefSeq" id="WP_184876756.1">
    <property type="nucleotide sequence ID" value="NZ_BOOV01000052.1"/>
</dbReference>
<dbReference type="EMBL" id="JACHND010000001">
    <property type="protein sequence ID" value="MBB4699315.1"/>
    <property type="molecule type" value="Genomic_DNA"/>
</dbReference>
<sequence>MTTRDRPVLAVIPLPARLEVTAAVLGALAGVWEEQHGQVLTMADAPEESTPWGRALVIREPAPPALDQSHEPTTSQEG</sequence>
<protein>
    <submittedName>
        <fullName evidence="1">Uncharacterized protein</fullName>
    </submittedName>
</protein>